<proteinExistence type="inferred from homology"/>
<dbReference type="SUPFAM" id="SSF52540">
    <property type="entry name" value="P-loop containing nucleoside triphosphate hydrolases"/>
    <property type="match status" value="1"/>
</dbReference>
<dbReference type="AlphaFoldDB" id="A0A7T7MBP1"/>
<dbReference type="PANTHER" id="PTHR42734:SF5">
    <property type="entry name" value="IRON TRANSPORT SYSTEM ATP-BINDING PROTEIN HI_0361-RELATED"/>
    <property type="match status" value="1"/>
</dbReference>
<dbReference type="CDD" id="cd03235">
    <property type="entry name" value="ABC_Metallic_Cations"/>
    <property type="match status" value="1"/>
</dbReference>
<accession>A0A7T7MBP1</accession>
<comment type="similarity">
    <text evidence="1">Belongs to the ABC transporter superfamily.</text>
</comment>
<dbReference type="Gene3D" id="3.40.50.300">
    <property type="entry name" value="P-loop containing nucleotide triphosphate hydrolases"/>
    <property type="match status" value="1"/>
</dbReference>
<dbReference type="PROSITE" id="PS00211">
    <property type="entry name" value="ABC_TRANSPORTER_1"/>
    <property type="match status" value="1"/>
</dbReference>
<sequence>MDSQAGGQQVTYGPVVELEGAAFAYGAEPVLRDVTGTLQPGQALALLGPNGSGKTTLLRALLGMVRVHSGTVRVAGAAPGKAPRGTIGYVPQVADLDPTFPVTALDVVLMGTYPRLGLWRRPGRAEKQRCLEALEAVGLRERAGSRFGTLSGGQQQRVLVARCIAAQPRLILLDEPFNGLDQPNRDALLAIIVRLKADGVGVVVSTHDLVLAQEVCEQVALLAGRQIGFGPREQVLVPELVEQAYGGRGSDRLIGLRAGVPDGEAAGLAGSGVAAGLAGVGQVPDGVARAGVARSGPSSDPQAWAAQTAPSAAAPTTGVA</sequence>
<dbReference type="InterPro" id="IPR027417">
    <property type="entry name" value="P-loop_NTPase"/>
</dbReference>
<dbReference type="InterPro" id="IPR017871">
    <property type="entry name" value="ABC_transporter-like_CS"/>
</dbReference>
<evidence type="ECO:0000313" key="7">
    <source>
        <dbReference type="EMBL" id="QQM68299.1"/>
    </source>
</evidence>
<feature type="compositionally biased region" description="Low complexity" evidence="5">
    <location>
        <begin position="301"/>
        <end position="320"/>
    </location>
</feature>
<organism evidence="7 8">
    <name type="scientific">Actinomyces weissii</name>
    <dbReference type="NCBI Taxonomy" id="675090"/>
    <lineage>
        <taxon>Bacteria</taxon>
        <taxon>Bacillati</taxon>
        <taxon>Actinomycetota</taxon>
        <taxon>Actinomycetes</taxon>
        <taxon>Actinomycetales</taxon>
        <taxon>Actinomycetaceae</taxon>
        <taxon>Actinomyces</taxon>
    </lineage>
</organism>
<feature type="domain" description="ABC transporter" evidence="6">
    <location>
        <begin position="16"/>
        <end position="249"/>
    </location>
</feature>
<dbReference type="PROSITE" id="PS50893">
    <property type="entry name" value="ABC_TRANSPORTER_2"/>
    <property type="match status" value="1"/>
</dbReference>
<evidence type="ECO:0000256" key="2">
    <source>
        <dbReference type="ARBA" id="ARBA00022448"/>
    </source>
</evidence>
<evidence type="ECO:0000256" key="4">
    <source>
        <dbReference type="ARBA" id="ARBA00022840"/>
    </source>
</evidence>
<dbReference type="KEGG" id="awe:JG540_03130"/>
<evidence type="ECO:0000256" key="1">
    <source>
        <dbReference type="ARBA" id="ARBA00005417"/>
    </source>
</evidence>
<dbReference type="EMBL" id="CP066802">
    <property type="protein sequence ID" value="QQM68299.1"/>
    <property type="molecule type" value="Genomic_DNA"/>
</dbReference>
<keyword evidence="8" id="KW-1185">Reference proteome</keyword>
<dbReference type="InterPro" id="IPR050153">
    <property type="entry name" value="Metal_Ion_Import_ABC"/>
</dbReference>
<evidence type="ECO:0000259" key="6">
    <source>
        <dbReference type="PROSITE" id="PS50893"/>
    </source>
</evidence>
<dbReference type="Pfam" id="PF00005">
    <property type="entry name" value="ABC_tran"/>
    <property type="match status" value="1"/>
</dbReference>
<evidence type="ECO:0000256" key="5">
    <source>
        <dbReference type="SAM" id="MobiDB-lite"/>
    </source>
</evidence>
<protein>
    <submittedName>
        <fullName evidence="7">Metal ABC transporter ATP-binding protein</fullName>
    </submittedName>
</protein>
<dbReference type="SMART" id="SM00382">
    <property type="entry name" value="AAA"/>
    <property type="match status" value="1"/>
</dbReference>
<keyword evidence="3" id="KW-0547">Nucleotide-binding</keyword>
<keyword evidence="2" id="KW-0813">Transport</keyword>
<keyword evidence="4 7" id="KW-0067">ATP-binding</keyword>
<dbReference type="Proteomes" id="UP000595895">
    <property type="component" value="Chromosome"/>
</dbReference>
<dbReference type="InterPro" id="IPR003593">
    <property type="entry name" value="AAA+_ATPase"/>
</dbReference>
<dbReference type="GO" id="GO:0016887">
    <property type="term" value="F:ATP hydrolysis activity"/>
    <property type="evidence" value="ECO:0007669"/>
    <property type="project" value="InterPro"/>
</dbReference>
<dbReference type="GO" id="GO:0005524">
    <property type="term" value="F:ATP binding"/>
    <property type="evidence" value="ECO:0007669"/>
    <property type="project" value="UniProtKB-KW"/>
</dbReference>
<dbReference type="InterPro" id="IPR003439">
    <property type="entry name" value="ABC_transporter-like_ATP-bd"/>
</dbReference>
<dbReference type="PANTHER" id="PTHR42734">
    <property type="entry name" value="METAL TRANSPORT SYSTEM ATP-BINDING PROTEIN TM_0124-RELATED"/>
    <property type="match status" value="1"/>
</dbReference>
<feature type="region of interest" description="Disordered" evidence="5">
    <location>
        <begin position="291"/>
        <end position="320"/>
    </location>
</feature>
<name>A0A7T7MBP1_9ACTO</name>
<evidence type="ECO:0000256" key="3">
    <source>
        <dbReference type="ARBA" id="ARBA00022741"/>
    </source>
</evidence>
<evidence type="ECO:0000313" key="8">
    <source>
        <dbReference type="Proteomes" id="UP000595895"/>
    </source>
</evidence>
<gene>
    <name evidence="7" type="ORF">JG540_03130</name>
</gene>
<reference evidence="7 8" key="1">
    <citation type="submission" date="2020-12" db="EMBL/GenBank/DDBJ databases">
        <authorList>
            <person name="Zhou J."/>
        </authorList>
    </citation>
    <scope>NUCLEOTIDE SEQUENCE [LARGE SCALE GENOMIC DNA]</scope>
    <source>
        <strain evidence="7 8">CCUG 61299</strain>
    </source>
</reference>